<dbReference type="SUPFAM" id="SSF88697">
    <property type="entry name" value="PUA domain-like"/>
    <property type="match status" value="1"/>
</dbReference>
<evidence type="ECO:0000256" key="2">
    <source>
        <dbReference type="PROSITE-ProRule" id="PRU00358"/>
    </source>
</evidence>
<dbReference type="EMBL" id="MAVT02000975">
    <property type="protein sequence ID" value="POS72549.1"/>
    <property type="molecule type" value="Genomic_DNA"/>
</dbReference>
<feature type="compositionally biased region" description="Basic and acidic residues" evidence="3">
    <location>
        <begin position="13"/>
        <end position="31"/>
    </location>
</feature>
<dbReference type="InterPro" id="IPR036987">
    <property type="entry name" value="SRA-YDG_sf"/>
</dbReference>
<dbReference type="GO" id="GO:0016567">
    <property type="term" value="P:protein ubiquitination"/>
    <property type="evidence" value="ECO:0007669"/>
    <property type="project" value="TreeGrafter"/>
</dbReference>
<dbReference type="InterPro" id="IPR015947">
    <property type="entry name" value="PUA-like_sf"/>
</dbReference>
<dbReference type="AlphaFoldDB" id="A0A2P5HQM6"/>
<accession>A0A2P5HQM6</accession>
<dbReference type="STRING" id="158607.A0A2P5HQM6"/>
<sequence length="356" mass="40871">MPKRSGAAAPCVRHPDDTRRPEDRLRPRSVGEPRWVRTEVSKITKLIDEFRKSRGNQLSREGQEKLAYVRQKLFPYMRFDMRMYPKLRDFALIDIRLQEVIDNDCGLPEDLVAIAELLYEKFDNEGWGDATARPKRTEGGPPEDHPIWGIDGIMHGAILDTDGEKMQYKVDYRYSDEARDYRVYGHNGLTPGDWFPRAVIAGFKGAHQGMIRGICGDAERGAYAITVSGQYEEDLDKGDVLYYSGEGADKNENPSEVSRRATNESLIASWETRRPVRVLRSAAKDERHRHYSPRCGIRYDGPYRVTDVQLRHNARGGLYQRFKLERIPGQEDLEDIAQRSPTAAQERDFGKVKMGY</sequence>
<protein>
    <submittedName>
        <fullName evidence="5">YDG/SRA domain-containing protein</fullName>
    </submittedName>
</protein>
<comment type="subcellular location">
    <subcellularLocation>
        <location evidence="2">Nucleus</location>
    </subcellularLocation>
</comment>
<reference evidence="5" key="1">
    <citation type="submission" date="2017-09" db="EMBL/GenBank/DDBJ databases">
        <title>Polyketide synthases of a Diaporthe helianthi virulent isolate.</title>
        <authorList>
            <person name="Baroncelli R."/>
        </authorList>
    </citation>
    <scope>NUCLEOTIDE SEQUENCE [LARGE SCALE GENOMIC DNA]</scope>
    <source>
        <strain evidence="5">7/96</strain>
    </source>
</reference>
<dbReference type="Gene3D" id="2.30.280.10">
    <property type="entry name" value="SRA-YDG"/>
    <property type="match status" value="1"/>
</dbReference>
<gene>
    <name evidence="5" type="ORF">DHEL01_v209064</name>
</gene>
<evidence type="ECO:0000259" key="4">
    <source>
        <dbReference type="PROSITE" id="PS51015"/>
    </source>
</evidence>
<dbReference type="GO" id="GO:0061630">
    <property type="term" value="F:ubiquitin protein ligase activity"/>
    <property type="evidence" value="ECO:0007669"/>
    <property type="project" value="TreeGrafter"/>
</dbReference>
<feature type="region of interest" description="Disordered" evidence="3">
    <location>
        <begin position="1"/>
        <end position="31"/>
    </location>
</feature>
<keyword evidence="1 2" id="KW-0539">Nucleus</keyword>
<dbReference type="OrthoDB" id="2270193at2759"/>
<dbReference type="InParanoid" id="A0A2P5HQM6"/>
<keyword evidence="6" id="KW-1185">Reference proteome</keyword>
<dbReference type="InterPro" id="IPR003105">
    <property type="entry name" value="SRA_YDG"/>
</dbReference>
<proteinExistence type="predicted"/>
<dbReference type="Pfam" id="PF02182">
    <property type="entry name" value="SAD_SRA"/>
    <property type="match status" value="1"/>
</dbReference>
<dbReference type="PANTHER" id="PTHR14140:SF27">
    <property type="entry name" value="OS04G0289800 PROTEIN"/>
    <property type="match status" value="1"/>
</dbReference>
<name>A0A2P5HQM6_DIAHE</name>
<dbReference type="PANTHER" id="PTHR14140">
    <property type="entry name" value="E3 UBIQUITIN-PROTEIN LIGASE UHRF-RELATED"/>
    <property type="match status" value="1"/>
</dbReference>
<comment type="caution">
    <text evidence="5">The sequence shown here is derived from an EMBL/GenBank/DDBJ whole genome shotgun (WGS) entry which is preliminary data.</text>
</comment>
<dbReference type="Proteomes" id="UP000094444">
    <property type="component" value="Unassembled WGS sequence"/>
</dbReference>
<dbReference type="PROSITE" id="PS51015">
    <property type="entry name" value="YDG"/>
    <property type="match status" value="1"/>
</dbReference>
<evidence type="ECO:0000313" key="5">
    <source>
        <dbReference type="EMBL" id="POS72549.1"/>
    </source>
</evidence>
<dbReference type="GO" id="GO:0005634">
    <property type="term" value="C:nucleus"/>
    <property type="evidence" value="ECO:0007669"/>
    <property type="project" value="UniProtKB-SubCell"/>
</dbReference>
<evidence type="ECO:0000256" key="1">
    <source>
        <dbReference type="ARBA" id="ARBA00023242"/>
    </source>
</evidence>
<dbReference type="SMART" id="SM00466">
    <property type="entry name" value="SRA"/>
    <property type="match status" value="1"/>
</dbReference>
<evidence type="ECO:0000313" key="6">
    <source>
        <dbReference type="Proteomes" id="UP000094444"/>
    </source>
</evidence>
<evidence type="ECO:0000256" key="3">
    <source>
        <dbReference type="SAM" id="MobiDB-lite"/>
    </source>
</evidence>
<feature type="domain" description="YDG" evidence="4">
    <location>
        <begin position="184"/>
        <end position="326"/>
    </location>
</feature>
<organism evidence="5 6">
    <name type="scientific">Diaporthe helianthi</name>
    <dbReference type="NCBI Taxonomy" id="158607"/>
    <lineage>
        <taxon>Eukaryota</taxon>
        <taxon>Fungi</taxon>
        <taxon>Dikarya</taxon>
        <taxon>Ascomycota</taxon>
        <taxon>Pezizomycotina</taxon>
        <taxon>Sordariomycetes</taxon>
        <taxon>Sordariomycetidae</taxon>
        <taxon>Diaporthales</taxon>
        <taxon>Diaporthaceae</taxon>
        <taxon>Diaporthe</taxon>
    </lineage>
</organism>
<dbReference type="GO" id="GO:0044027">
    <property type="term" value="P:negative regulation of gene expression via chromosomal CpG island methylation"/>
    <property type="evidence" value="ECO:0007669"/>
    <property type="project" value="TreeGrafter"/>
</dbReference>
<dbReference type="InterPro" id="IPR045134">
    <property type="entry name" value="UHRF1/2-like"/>
</dbReference>